<keyword evidence="5" id="KW-1185">Reference proteome</keyword>
<evidence type="ECO:0000256" key="3">
    <source>
        <dbReference type="ARBA" id="ARBA00060902"/>
    </source>
</evidence>
<evidence type="ECO:0000256" key="2">
    <source>
        <dbReference type="ARBA" id="ARBA00023108"/>
    </source>
</evidence>
<keyword evidence="2" id="KW-0090">Biological rhythms</keyword>
<dbReference type="SMART" id="SM00700">
    <property type="entry name" value="JHBP"/>
    <property type="match status" value="1"/>
</dbReference>
<evidence type="ECO:0000256" key="1">
    <source>
        <dbReference type="ARBA" id="ARBA00022729"/>
    </source>
</evidence>
<dbReference type="OrthoDB" id="8190514at2759"/>
<feature type="signal peptide" evidence="4">
    <location>
        <begin position="1"/>
        <end position="17"/>
    </location>
</feature>
<dbReference type="PANTHER" id="PTHR11008">
    <property type="entry name" value="PROTEIN TAKEOUT-LIKE PROTEIN"/>
    <property type="match status" value="1"/>
</dbReference>
<organism evidence="6">
    <name type="scientific">Neodiprion lecontei</name>
    <name type="common">Redheaded pine sawfly</name>
    <dbReference type="NCBI Taxonomy" id="441921"/>
    <lineage>
        <taxon>Eukaryota</taxon>
        <taxon>Metazoa</taxon>
        <taxon>Ecdysozoa</taxon>
        <taxon>Arthropoda</taxon>
        <taxon>Hexapoda</taxon>
        <taxon>Insecta</taxon>
        <taxon>Pterygota</taxon>
        <taxon>Neoptera</taxon>
        <taxon>Endopterygota</taxon>
        <taxon>Hymenoptera</taxon>
        <taxon>Tenthredinoidea</taxon>
        <taxon>Diprionidae</taxon>
        <taxon>Diprioninae</taxon>
        <taxon>Neodiprion</taxon>
    </lineage>
</organism>
<dbReference type="Proteomes" id="UP000829291">
    <property type="component" value="Chromosome 4"/>
</dbReference>
<dbReference type="GO" id="GO:0007623">
    <property type="term" value="P:circadian rhythm"/>
    <property type="evidence" value="ECO:0007669"/>
    <property type="project" value="UniProtKB-ARBA"/>
</dbReference>
<evidence type="ECO:0000256" key="4">
    <source>
        <dbReference type="SAM" id="SignalP"/>
    </source>
</evidence>
<dbReference type="Pfam" id="PF06585">
    <property type="entry name" value="JHBP"/>
    <property type="match status" value="1"/>
</dbReference>
<dbReference type="GeneID" id="107220338"/>
<feature type="chain" id="PRO_5027001483" evidence="4">
    <location>
        <begin position="18"/>
        <end position="250"/>
    </location>
</feature>
<gene>
    <name evidence="6" type="primary">LOC107220338</name>
</gene>
<dbReference type="GO" id="GO:0005615">
    <property type="term" value="C:extracellular space"/>
    <property type="evidence" value="ECO:0007669"/>
    <property type="project" value="TreeGrafter"/>
</dbReference>
<accession>A0A6J0BIR0</accession>
<dbReference type="InterPro" id="IPR038606">
    <property type="entry name" value="To_sf"/>
</dbReference>
<keyword evidence="1 4" id="KW-0732">Signal</keyword>
<dbReference type="InterPro" id="IPR010562">
    <property type="entry name" value="Haemolymph_juvenile_hormone-bd"/>
</dbReference>
<sequence length="250" mass="27662">MFRLAFPVIFFFACALAVELPKNFKKCYRDDPNLDACLQKAVQAAIKDMVTGTKELKIAPIDPLRIKKLDISQGSGPVTVELNFTDVDIHGMSSVLVDSVSAKLDGDEKTLTLNLVASKPLIMLGQYTVDGKVLVLPIQGSGNATLDLLSVTATIKLIGSVVQRQGVDYLIFKKVDFVLNPQSMKLNFSNLFNGNKELGDNMNKFLNENWSQVYDELRHSFQNAFALTIADLTHRFFAQVPYDSLIPPSS</sequence>
<name>A0A6J0BIR0_NEOLC</name>
<dbReference type="KEGG" id="nlo:107220338"/>
<proteinExistence type="inferred from homology"/>
<evidence type="ECO:0000313" key="5">
    <source>
        <dbReference type="Proteomes" id="UP000829291"/>
    </source>
</evidence>
<evidence type="ECO:0000313" key="6">
    <source>
        <dbReference type="RefSeq" id="XP_015514386.1"/>
    </source>
</evidence>
<dbReference type="AlphaFoldDB" id="A0A6J0BIR0"/>
<comment type="similarity">
    <text evidence="3">Belongs to the TO family.</text>
</comment>
<dbReference type="PANTHER" id="PTHR11008:SF18">
    <property type="entry name" value="BCDNA.GH05536-RELATED"/>
    <property type="match status" value="1"/>
</dbReference>
<dbReference type="RefSeq" id="XP_015514386.1">
    <property type="nucleotide sequence ID" value="XM_015658900.2"/>
</dbReference>
<dbReference type="InParanoid" id="A0A6J0BIR0"/>
<reference evidence="6" key="1">
    <citation type="submission" date="2025-08" db="UniProtKB">
        <authorList>
            <consortium name="RefSeq"/>
        </authorList>
    </citation>
    <scope>IDENTIFICATION</scope>
    <source>
        <tissue evidence="6">Thorax and Abdomen</tissue>
    </source>
</reference>
<protein>
    <submittedName>
        <fullName evidence="6">Protein takeout</fullName>
    </submittedName>
</protein>
<dbReference type="FunFam" id="3.15.10.30:FF:000001">
    <property type="entry name" value="Takeout-like protein 1"/>
    <property type="match status" value="1"/>
</dbReference>
<dbReference type="Gene3D" id="3.15.10.30">
    <property type="entry name" value="Haemolymph juvenile hormone binding protein"/>
    <property type="match status" value="1"/>
</dbReference>